<feature type="domain" description="DNA methylase adenine-specific" evidence="3">
    <location>
        <begin position="331"/>
        <end position="672"/>
    </location>
</feature>
<dbReference type="InterPro" id="IPR052916">
    <property type="entry name" value="Type-I_RE_MTase_Subunit"/>
</dbReference>
<evidence type="ECO:0000256" key="2">
    <source>
        <dbReference type="SAM" id="Coils"/>
    </source>
</evidence>
<keyword evidence="5" id="KW-0489">Methyltransferase</keyword>
<evidence type="ECO:0000256" key="1">
    <source>
        <dbReference type="ARBA" id="ARBA00022747"/>
    </source>
</evidence>
<dbReference type="GO" id="GO:0003677">
    <property type="term" value="F:DNA binding"/>
    <property type="evidence" value="ECO:0007669"/>
    <property type="project" value="InterPro"/>
</dbReference>
<dbReference type="Pfam" id="PF02384">
    <property type="entry name" value="N6_Mtase"/>
    <property type="match status" value="1"/>
</dbReference>
<dbReference type="AlphaFoldDB" id="B7KIM1"/>
<dbReference type="RefSeq" id="WP_012598374.1">
    <property type="nucleotide sequence ID" value="NC_011729.1"/>
</dbReference>
<dbReference type="HOGENOM" id="CLU_014716_0_0_3"/>
<protein>
    <submittedName>
        <fullName evidence="5">N-6 DNA methylase</fullName>
    </submittedName>
</protein>
<dbReference type="InterPro" id="IPR002052">
    <property type="entry name" value="DNA_methylase_N6_adenine_CS"/>
</dbReference>
<dbReference type="GO" id="GO:0032259">
    <property type="term" value="P:methylation"/>
    <property type="evidence" value="ECO:0007669"/>
    <property type="project" value="UniProtKB-KW"/>
</dbReference>
<accession>B7KIM1</accession>
<dbReference type="Pfam" id="PF13588">
    <property type="entry name" value="HSDR_N_2"/>
    <property type="match status" value="1"/>
</dbReference>
<feature type="coiled-coil region" evidence="2">
    <location>
        <begin position="784"/>
        <end position="846"/>
    </location>
</feature>
<organism evidence="5 6">
    <name type="scientific">Gloeothece citriformis (strain PCC 7424)</name>
    <name type="common">Cyanothece sp. (strain PCC 7424)</name>
    <dbReference type="NCBI Taxonomy" id="65393"/>
    <lineage>
        <taxon>Bacteria</taxon>
        <taxon>Bacillati</taxon>
        <taxon>Cyanobacteriota</taxon>
        <taxon>Cyanophyceae</taxon>
        <taxon>Oscillatoriophycideae</taxon>
        <taxon>Chroococcales</taxon>
        <taxon>Aphanothecaceae</taxon>
        <taxon>Gloeothece</taxon>
        <taxon>Gloeothece citriformis</taxon>
    </lineage>
</organism>
<dbReference type="Proteomes" id="UP000002384">
    <property type="component" value="Chromosome"/>
</dbReference>
<dbReference type="EMBL" id="CP001291">
    <property type="protein sequence ID" value="ACK69427.1"/>
    <property type="molecule type" value="Genomic_DNA"/>
</dbReference>
<evidence type="ECO:0000259" key="4">
    <source>
        <dbReference type="Pfam" id="PF13588"/>
    </source>
</evidence>
<keyword evidence="5" id="KW-0808">Transferase</keyword>
<dbReference type="PANTHER" id="PTHR42998:SF1">
    <property type="entry name" value="TYPE I RESTRICTION ENZYME HINDI METHYLASE SUBUNIT"/>
    <property type="match status" value="1"/>
</dbReference>
<dbReference type="OrthoDB" id="422604at2"/>
<keyword evidence="6" id="KW-1185">Reference proteome</keyword>
<sequence length="911" mass="107926">MTWKQAIQRIVNSEKNKIVNIDLEKSSVEYTDTIHKWENPKIIKGDEEIVRAFLVNRLINVLDYRPELIEIEKPYTIGRPKVSRGEIDIIVKDNKDDVFFFIEVKSPTEYEKDKKNIKGQLFDLAKQEKNVHYLVYYTCEYQENKVVDKAIIIDFKKYKQYEDWENTGQISVGNELSPGYNKPKKQPKIKGDSSYDLVKDLNRDTLNSLATDLHNVLWGGGGTSDTEIFYSLVNIILAKIQDESEKEDGQEYGFQIYAYGDNIESSDKVFERINLLYRRALSEKLNISDQKRLEKSYVINEDKFPLNKLIYTIQSLENYSFIEGRSSLDGRDILGDFFEQIIRDGFKQTKGQFFTPTSIVKFVLYALQIDQLAIECLNQKLELPFICDPACGSGTFLIEAMKIITKEIKYKQKDKVKTSRQVKDRFDDFFQPDHKENRWAERFLYGIEINFDLGTASKVNMILHGDGASNIFVMDGLLPFRFYTKDKVTSTLQIYKNDSLYFQKEVNEEFDIVISNPPFSVDLDNQTKNYLNRIFLYGTKKNSKNLFIERWYQILKDRGRLGVVLPESVFDTTENKYIRLFLFKYFNVKAVVSLPQITFEPYTSTKTSLLFAQKKTKTEIEQWTKLWEQYGKEWSTLKNKVSNYIKVYVENKNQNNYSSIKDDNEKTIKTNLLRYLKNYIIENDKKLSIIEILEKYSNEIQENSKFDQDIKDTFGYYNPWWVFNEVAQHFHYENYEIFMAEVSNVGYKRTKRGEKNMPNELYDEEVAPMFIDKEKIINGYHDQISWFENLKNELEEEKKVLEHKLEQTQKKTKKASEKLEKLQEDIKGCESELNKLHQEKLEVEKIIETYYERGNRSNEWRIKPEYYDRTDKNLLDNFINGLLKNYYSSDVLIRRSNPIKILDFIRKEVIW</sequence>
<dbReference type="InterPro" id="IPR029464">
    <property type="entry name" value="HSDR_N"/>
</dbReference>
<feature type="domain" description="Type I restriction enzyme R protein N-terminal" evidence="4">
    <location>
        <begin position="47"/>
        <end position="135"/>
    </location>
</feature>
<dbReference type="KEGG" id="cyc:PCC7424_0972"/>
<keyword evidence="1" id="KW-0680">Restriction system</keyword>
<dbReference type="REBASE" id="19521">
    <property type="entry name" value="M.Csp7424ORF972P"/>
</dbReference>
<reference evidence="6" key="1">
    <citation type="journal article" date="2011" name="MBio">
        <title>Novel metabolic attributes of the genus Cyanothece, comprising a group of unicellular nitrogen-fixing Cyanobacteria.</title>
        <authorList>
            <person name="Bandyopadhyay A."/>
            <person name="Elvitigala T."/>
            <person name="Welsh E."/>
            <person name="Stockel J."/>
            <person name="Liberton M."/>
            <person name="Min H."/>
            <person name="Sherman L.A."/>
            <person name="Pakrasi H.B."/>
        </authorList>
    </citation>
    <scope>NUCLEOTIDE SEQUENCE [LARGE SCALE GENOMIC DNA]</scope>
    <source>
        <strain evidence="6">PCC 7424</strain>
    </source>
</reference>
<dbReference type="PRINTS" id="PR00507">
    <property type="entry name" value="N12N6MTFRASE"/>
</dbReference>
<proteinExistence type="predicted"/>
<gene>
    <name evidence="5" type="ordered locus">PCC7424_0972</name>
</gene>
<dbReference type="PROSITE" id="PS00092">
    <property type="entry name" value="N6_MTASE"/>
    <property type="match status" value="1"/>
</dbReference>
<evidence type="ECO:0000313" key="5">
    <source>
        <dbReference type="EMBL" id="ACK69427.1"/>
    </source>
</evidence>
<name>B7KIM1_GLOC7</name>
<dbReference type="InterPro" id="IPR003356">
    <property type="entry name" value="DNA_methylase_A-5"/>
</dbReference>
<dbReference type="eggNOG" id="COG0286">
    <property type="taxonomic scope" value="Bacteria"/>
</dbReference>
<keyword evidence="2" id="KW-0175">Coiled coil</keyword>
<dbReference type="GO" id="GO:0008170">
    <property type="term" value="F:N-methyltransferase activity"/>
    <property type="evidence" value="ECO:0007669"/>
    <property type="project" value="InterPro"/>
</dbReference>
<dbReference type="SUPFAM" id="SSF53335">
    <property type="entry name" value="S-adenosyl-L-methionine-dependent methyltransferases"/>
    <property type="match status" value="1"/>
</dbReference>
<dbReference type="STRING" id="65393.PCC7424_0972"/>
<evidence type="ECO:0000259" key="3">
    <source>
        <dbReference type="Pfam" id="PF02384"/>
    </source>
</evidence>
<dbReference type="GO" id="GO:0009307">
    <property type="term" value="P:DNA restriction-modification system"/>
    <property type="evidence" value="ECO:0007669"/>
    <property type="project" value="UniProtKB-KW"/>
</dbReference>
<dbReference type="PANTHER" id="PTHR42998">
    <property type="entry name" value="TYPE I RESTRICTION ENZYME HINDVIIP M PROTEIN-RELATED"/>
    <property type="match status" value="1"/>
</dbReference>
<evidence type="ECO:0000313" key="6">
    <source>
        <dbReference type="Proteomes" id="UP000002384"/>
    </source>
</evidence>
<dbReference type="Gene3D" id="3.40.50.150">
    <property type="entry name" value="Vaccinia Virus protein VP39"/>
    <property type="match status" value="1"/>
</dbReference>
<dbReference type="InterPro" id="IPR029063">
    <property type="entry name" value="SAM-dependent_MTases_sf"/>
</dbReference>